<accession>A0A1I5BNZ1</accession>
<dbReference type="FunFam" id="3.30.70.260:FF:000012">
    <property type="entry name" value="Prephenate dehydratase"/>
    <property type="match status" value="1"/>
</dbReference>
<dbReference type="SUPFAM" id="SSF53850">
    <property type="entry name" value="Periplasmic binding protein-like II"/>
    <property type="match status" value="1"/>
</dbReference>
<dbReference type="InterPro" id="IPR045865">
    <property type="entry name" value="ACT-like_dom_sf"/>
</dbReference>
<dbReference type="PROSITE" id="PS00858">
    <property type="entry name" value="PREPHENATE_DEHYDR_2"/>
    <property type="match status" value="1"/>
</dbReference>
<comment type="function">
    <text evidence="2">Catalyzes the Claisen rearrangement of chorismate to prephenate and the decarboxylation/dehydration of prephenate to phenylpyruvate.</text>
</comment>
<dbReference type="PROSITE" id="PS00857">
    <property type="entry name" value="PREPHENATE_DEHYDR_1"/>
    <property type="match status" value="1"/>
</dbReference>
<comment type="catalytic activity">
    <reaction evidence="18">
        <text>prephenate + H(+) = 3-phenylpyruvate + CO2 + H2O</text>
        <dbReference type="Rhea" id="RHEA:21648"/>
        <dbReference type="ChEBI" id="CHEBI:15377"/>
        <dbReference type="ChEBI" id="CHEBI:15378"/>
        <dbReference type="ChEBI" id="CHEBI:16526"/>
        <dbReference type="ChEBI" id="CHEBI:18005"/>
        <dbReference type="ChEBI" id="CHEBI:29934"/>
        <dbReference type="EC" id="4.2.1.51"/>
    </reaction>
</comment>
<keyword evidence="14" id="KW-0456">Lyase</keyword>
<evidence type="ECO:0000256" key="7">
    <source>
        <dbReference type="ARBA" id="ARBA00013147"/>
    </source>
</evidence>
<name>A0A1I5BNZ1_9NEIS</name>
<evidence type="ECO:0000256" key="15">
    <source>
        <dbReference type="ARBA" id="ARBA00023268"/>
    </source>
</evidence>
<dbReference type="GO" id="GO:0046417">
    <property type="term" value="P:chorismate metabolic process"/>
    <property type="evidence" value="ECO:0007669"/>
    <property type="project" value="InterPro"/>
</dbReference>
<proteinExistence type="predicted"/>
<dbReference type="EMBL" id="FOVE01000016">
    <property type="protein sequence ID" value="SFN76191.1"/>
    <property type="molecule type" value="Genomic_DNA"/>
</dbReference>
<dbReference type="InterPro" id="IPR002701">
    <property type="entry name" value="CM_II_prokaryot"/>
</dbReference>
<dbReference type="SUPFAM" id="SSF55021">
    <property type="entry name" value="ACT-like"/>
    <property type="match status" value="1"/>
</dbReference>
<dbReference type="OrthoDB" id="9802281at2"/>
<dbReference type="NCBIfam" id="TIGR01807">
    <property type="entry name" value="CM_P2"/>
    <property type="match status" value="1"/>
</dbReference>
<comment type="pathway">
    <text evidence="5">Metabolic intermediate biosynthesis; prephenate biosynthesis; prephenate from chorismate: step 1/1.</text>
</comment>
<dbReference type="PROSITE" id="PS51671">
    <property type="entry name" value="ACT"/>
    <property type="match status" value="1"/>
</dbReference>
<dbReference type="InterPro" id="IPR002912">
    <property type="entry name" value="ACT_dom"/>
</dbReference>
<evidence type="ECO:0000256" key="4">
    <source>
        <dbReference type="ARBA" id="ARBA00004741"/>
    </source>
</evidence>
<dbReference type="GO" id="GO:0004664">
    <property type="term" value="F:prephenate dehydratase activity"/>
    <property type="evidence" value="ECO:0007669"/>
    <property type="project" value="UniProtKB-EC"/>
</dbReference>
<evidence type="ECO:0000256" key="16">
    <source>
        <dbReference type="ARBA" id="ARBA00031175"/>
    </source>
</evidence>
<evidence type="ECO:0000313" key="23">
    <source>
        <dbReference type="EMBL" id="SFN76191.1"/>
    </source>
</evidence>
<dbReference type="RefSeq" id="WP_091196206.1">
    <property type="nucleotide sequence ID" value="NZ_FOVE01000016.1"/>
</dbReference>
<dbReference type="STRING" id="83765.SAMN05660284_02220"/>
<dbReference type="SUPFAM" id="SSF48600">
    <property type="entry name" value="Chorismate mutase II"/>
    <property type="match status" value="1"/>
</dbReference>
<dbReference type="UniPathway" id="UPA00120">
    <property type="reaction ID" value="UER00203"/>
</dbReference>
<evidence type="ECO:0000256" key="13">
    <source>
        <dbReference type="ARBA" id="ARBA00023235"/>
    </source>
</evidence>
<evidence type="ECO:0000256" key="12">
    <source>
        <dbReference type="ARBA" id="ARBA00023222"/>
    </source>
</evidence>
<dbReference type="Proteomes" id="UP000242869">
    <property type="component" value="Unassembled WGS sequence"/>
</dbReference>
<evidence type="ECO:0000256" key="14">
    <source>
        <dbReference type="ARBA" id="ARBA00023239"/>
    </source>
</evidence>
<dbReference type="GO" id="GO:0004106">
    <property type="term" value="F:chorismate mutase activity"/>
    <property type="evidence" value="ECO:0007669"/>
    <property type="project" value="UniProtKB-EC"/>
</dbReference>
<dbReference type="Pfam" id="PF00800">
    <property type="entry name" value="PDT"/>
    <property type="match status" value="1"/>
</dbReference>
<feature type="domain" description="Chorismate mutase" evidence="20">
    <location>
        <begin position="1"/>
        <end position="88"/>
    </location>
</feature>
<protein>
    <recommendedName>
        <fullName evidence="8">Bifunctional chorismate mutase/prephenate dehydratase</fullName>
        <ecNumber evidence="7">4.2.1.51</ecNumber>
        <ecNumber evidence="6">5.4.99.5</ecNumber>
    </recommendedName>
    <alternativeName>
        <fullName evidence="17">Chorismate mutase-prephenate dehydratase</fullName>
    </alternativeName>
    <alternativeName>
        <fullName evidence="16">p-protein</fullName>
    </alternativeName>
</protein>
<dbReference type="UniPathway" id="UPA00121">
    <property type="reaction ID" value="UER00345"/>
</dbReference>
<dbReference type="PROSITE" id="PS51168">
    <property type="entry name" value="CHORISMATE_MUT_2"/>
    <property type="match status" value="1"/>
</dbReference>
<dbReference type="InterPro" id="IPR010957">
    <property type="entry name" value="G/b/e-P-prot_chorismate_mutase"/>
</dbReference>
<dbReference type="PROSITE" id="PS51171">
    <property type="entry name" value="PREPHENATE_DEHYDR_3"/>
    <property type="match status" value="1"/>
</dbReference>
<keyword evidence="12" id="KW-0584">Phenylalanine biosynthesis</keyword>
<comment type="pathway">
    <text evidence="4">Amino-acid biosynthesis; L-phenylalanine biosynthesis; phenylpyruvate from prephenate: step 1/1.</text>
</comment>
<sequence>MSDELLKSHRNAIDSIDAEVLKLLNERAMHAHEIGVIKGEGVVYRPEREAQVLTRLKSLNQGPLPDEAIAKLFREIMSACLALERPLTIAYLGPAGTFSQSAAVKHFGHAACTQACASIDEAFRMVEARNADYVVAPVENSTEGAVGRTLDLMVNTSLKACGEVVLRIHQHLLRAVEGREGIQRVYSHAQSLAQCHEWLNKNLPADVERVSVASNAEAARLASLDPSSAAIAGDAACERFNLLKLADSIEDEPNNTTRFLVLGYQDTVPSGRDKTSLVISAPNKPGALHSVVEPLARHGVSMTKFESRPSRTGLWEYLFFVDVEGHASEPALQAALQELRDVAAFVKVLGSYPVAVL</sequence>
<dbReference type="Gene3D" id="1.20.59.10">
    <property type="entry name" value="Chorismate mutase"/>
    <property type="match status" value="1"/>
</dbReference>
<dbReference type="CDD" id="cd13630">
    <property type="entry name" value="PBP2_PDT_1"/>
    <property type="match status" value="1"/>
</dbReference>
<evidence type="ECO:0000256" key="19">
    <source>
        <dbReference type="PIRSR" id="PIRSR001500-2"/>
    </source>
</evidence>
<evidence type="ECO:0000256" key="10">
    <source>
        <dbReference type="ARBA" id="ARBA00022605"/>
    </source>
</evidence>
<dbReference type="InterPro" id="IPR036979">
    <property type="entry name" value="CM_dom_sf"/>
</dbReference>
<evidence type="ECO:0000256" key="6">
    <source>
        <dbReference type="ARBA" id="ARBA00012404"/>
    </source>
</evidence>
<dbReference type="NCBIfam" id="NF008865">
    <property type="entry name" value="PRK11898.1"/>
    <property type="match status" value="1"/>
</dbReference>
<dbReference type="Pfam" id="PF01817">
    <property type="entry name" value="CM_2"/>
    <property type="match status" value="1"/>
</dbReference>
<keyword evidence="13" id="KW-0413">Isomerase</keyword>
<evidence type="ECO:0000256" key="3">
    <source>
        <dbReference type="ARBA" id="ARBA00004496"/>
    </source>
</evidence>
<evidence type="ECO:0000256" key="17">
    <source>
        <dbReference type="ARBA" id="ARBA00031520"/>
    </source>
</evidence>
<dbReference type="GO" id="GO:0005737">
    <property type="term" value="C:cytoplasm"/>
    <property type="evidence" value="ECO:0007669"/>
    <property type="project" value="UniProtKB-SubCell"/>
</dbReference>
<keyword evidence="24" id="KW-1185">Reference proteome</keyword>
<dbReference type="InterPro" id="IPR036263">
    <property type="entry name" value="Chorismate_II_sf"/>
</dbReference>
<evidence type="ECO:0000256" key="2">
    <source>
        <dbReference type="ARBA" id="ARBA00002364"/>
    </source>
</evidence>
<dbReference type="PANTHER" id="PTHR21022">
    <property type="entry name" value="PREPHENATE DEHYDRATASE P PROTEIN"/>
    <property type="match status" value="1"/>
</dbReference>
<evidence type="ECO:0000256" key="1">
    <source>
        <dbReference type="ARBA" id="ARBA00000824"/>
    </source>
</evidence>
<dbReference type="EC" id="4.2.1.51" evidence="7"/>
<feature type="site" description="Essential for prephenate dehydratase activity" evidence="19">
    <location>
        <position position="257"/>
    </location>
</feature>
<evidence type="ECO:0000256" key="18">
    <source>
        <dbReference type="ARBA" id="ARBA00047848"/>
    </source>
</evidence>
<dbReference type="FunFam" id="3.40.190.10:FF:000029">
    <property type="entry name" value="Chorismate mutase/Prephenate dehydratase"/>
    <property type="match status" value="1"/>
</dbReference>
<dbReference type="InterPro" id="IPR008242">
    <property type="entry name" value="Chor_mutase/pphenate_deHydtase"/>
</dbReference>
<dbReference type="Gene3D" id="3.40.190.10">
    <property type="entry name" value="Periplasmic binding protein-like II"/>
    <property type="match status" value="2"/>
</dbReference>
<dbReference type="PANTHER" id="PTHR21022:SF19">
    <property type="entry name" value="PREPHENATE DEHYDRATASE-RELATED"/>
    <property type="match status" value="1"/>
</dbReference>
<comment type="subcellular location">
    <subcellularLocation>
        <location evidence="3">Cytoplasm</location>
    </subcellularLocation>
</comment>
<evidence type="ECO:0000313" key="24">
    <source>
        <dbReference type="Proteomes" id="UP000242869"/>
    </source>
</evidence>
<feature type="domain" description="ACT" evidence="22">
    <location>
        <begin position="276"/>
        <end position="353"/>
    </location>
</feature>
<dbReference type="SMART" id="SM00830">
    <property type="entry name" value="CM_2"/>
    <property type="match status" value="1"/>
</dbReference>
<evidence type="ECO:0000259" key="21">
    <source>
        <dbReference type="PROSITE" id="PS51171"/>
    </source>
</evidence>
<comment type="catalytic activity">
    <reaction evidence="1">
        <text>chorismate = prephenate</text>
        <dbReference type="Rhea" id="RHEA:13897"/>
        <dbReference type="ChEBI" id="CHEBI:29748"/>
        <dbReference type="ChEBI" id="CHEBI:29934"/>
        <dbReference type="EC" id="5.4.99.5"/>
    </reaction>
</comment>
<dbReference type="FunFam" id="1.20.59.10:FF:000004">
    <property type="entry name" value="Prephenate dehydratase"/>
    <property type="match status" value="1"/>
</dbReference>
<dbReference type="EC" id="5.4.99.5" evidence="6"/>
<evidence type="ECO:0000259" key="22">
    <source>
        <dbReference type="PROSITE" id="PS51671"/>
    </source>
</evidence>
<organism evidence="23 24">
    <name type="scientific">Formivibrio citricus</name>
    <dbReference type="NCBI Taxonomy" id="83765"/>
    <lineage>
        <taxon>Bacteria</taxon>
        <taxon>Pseudomonadati</taxon>
        <taxon>Pseudomonadota</taxon>
        <taxon>Betaproteobacteria</taxon>
        <taxon>Neisseriales</taxon>
        <taxon>Chitinibacteraceae</taxon>
        <taxon>Formivibrio</taxon>
    </lineage>
</organism>
<dbReference type="CDD" id="cd04905">
    <property type="entry name" value="ACT_CM-PDT"/>
    <property type="match status" value="1"/>
</dbReference>
<reference evidence="24" key="1">
    <citation type="submission" date="2016-10" db="EMBL/GenBank/DDBJ databases">
        <authorList>
            <person name="Varghese N."/>
            <person name="Submissions S."/>
        </authorList>
    </citation>
    <scope>NUCLEOTIDE SEQUENCE [LARGE SCALE GENOMIC DNA]</scope>
    <source>
        <strain evidence="24">DSM 6150</strain>
    </source>
</reference>
<dbReference type="Pfam" id="PF01842">
    <property type="entry name" value="ACT"/>
    <property type="match status" value="1"/>
</dbReference>
<evidence type="ECO:0000256" key="8">
    <source>
        <dbReference type="ARBA" id="ARBA00014401"/>
    </source>
</evidence>
<keyword evidence="10" id="KW-0028">Amino-acid biosynthesis</keyword>
<dbReference type="PIRSF" id="PIRSF001500">
    <property type="entry name" value="Chor_mut_pdt_Ppr"/>
    <property type="match status" value="1"/>
</dbReference>
<evidence type="ECO:0000256" key="11">
    <source>
        <dbReference type="ARBA" id="ARBA00023141"/>
    </source>
</evidence>
<evidence type="ECO:0000256" key="5">
    <source>
        <dbReference type="ARBA" id="ARBA00004817"/>
    </source>
</evidence>
<evidence type="ECO:0000259" key="20">
    <source>
        <dbReference type="PROSITE" id="PS51168"/>
    </source>
</evidence>
<evidence type="ECO:0000256" key="9">
    <source>
        <dbReference type="ARBA" id="ARBA00022490"/>
    </source>
</evidence>
<dbReference type="InterPro" id="IPR001086">
    <property type="entry name" value="Preph_deHydtase"/>
</dbReference>
<dbReference type="Gene3D" id="3.30.70.260">
    <property type="match status" value="1"/>
</dbReference>
<keyword evidence="11" id="KW-0057">Aromatic amino acid biosynthesis</keyword>
<dbReference type="AlphaFoldDB" id="A0A1I5BNZ1"/>
<keyword evidence="15" id="KW-0511">Multifunctional enzyme</keyword>
<dbReference type="GO" id="GO:0009094">
    <property type="term" value="P:L-phenylalanine biosynthetic process"/>
    <property type="evidence" value="ECO:0007669"/>
    <property type="project" value="UniProtKB-UniPathway"/>
</dbReference>
<keyword evidence="9" id="KW-0963">Cytoplasm</keyword>
<feature type="domain" description="Prephenate dehydratase" evidence="21">
    <location>
        <begin position="88"/>
        <end position="264"/>
    </location>
</feature>
<dbReference type="InterPro" id="IPR018528">
    <property type="entry name" value="Preph_deHydtase_CS"/>
</dbReference>
<gene>
    <name evidence="23" type="ORF">SAMN05660284_02220</name>
</gene>